<dbReference type="InterPro" id="IPR038980">
    <property type="entry name" value="ATM_plant"/>
</dbReference>
<sequence>MEKVETSLNGQERRSFAASRHFFLFLKIPSPGYFPDTLQEDIVKGFIGKFKIPGNPSSSAAFCLSMLDDNCDRGLKDPLFLYARLQLYLTRDLADGSSLVEQFQDVLGKELDQMSSCTINLPWKSTSRDDKCGSLTSSQCGLMELAALVFCRIVVC</sequence>
<dbReference type="EMBL" id="JACEIK010000483">
    <property type="protein sequence ID" value="MCD7457866.1"/>
    <property type="molecule type" value="Genomic_DNA"/>
</dbReference>
<accession>A0ABS8SG98</accession>
<proteinExistence type="predicted"/>
<dbReference type="PANTHER" id="PTHR37079:SF4">
    <property type="entry name" value="SERINE_THREONINE-PROTEIN KINASE ATM"/>
    <property type="match status" value="1"/>
</dbReference>
<comment type="caution">
    <text evidence="1">The sequence shown here is derived from an EMBL/GenBank/DDBJ whole genome shotgun (WGS) entry which is preliminary data.</text>
</comment>
<dbReference type="PANTHER" id="PTHR37079">
    <property type="entry name" value="SERINE/THREONINE-PROTEIN KINASE ATM"/>
    <property type="match status" value="1"/>
</dbReference>
<protein>
    <submittedName>
        <fullName evidence="1">Uncharacterized protein</fullName>
    </submittedName>
</protein>
<keyword evidence="2" id="KW-1185">Reference proteome</keyword>
<gene>
    <name evidence="1" type="ORF">HAX54_036447</name>
</gene>
<organism evidence="1 2">
    <name type="scientific">Datura stramonium</name>
    <name type="common">Jimsonweed</name>
    <name type="synonym">Common thornapple</name>
    <dbReference type="NCBI Taxonomy" id="4076"/>
    <lineage>
        <taxon>Eukaryota</taxon>
        <taxon>Viridiplantae</taxon>
        <taxon>Streptophyta</taxon>
        <taxon>Embryophyta</taxon>
        <taxon>Tracheophyta</taxon>
        <taxon>Spermatophyta</taxon>
        <taxon>Magnoliopsida</taxon>
        <taxon>eudicotyledons</taxon>
        <taxon>Gunneridae</taxon>
        <taxon>Pentapetalae</taxon>
        <taxon>asterids</taxon>
        <taxon>lamiids</taxon>
        <taxon>Solanales</taxon>
        <taxon>Solanaceae</taxon>
        <taxon>Solanoideae</taxon>
        <taxon>Datureae</taxon>
        <taxon>Datura</taxon>
    </lineage>
</organism>
<evidence type="ECO:0000313" key="2">
    <source>
        <dbReference type="Proteomes" id="UP000823775"/>
    </source>
</evidence>
<dbReference type="Proteomes" id="UP000823775">
    <property type="component" value="Unassembled WGS sequence"/>
</dbReference>
<evidence type="ECO:0000313" key="1">
    <source>
        <dbReference type="EMBL" id="MCD7457866.1"/>
    </source>
</evidence>
<reference evidence="1 2" key="1">
    <citation type="journal article" date="2021" name="BMC Genomics">
        <title>Datura genome reveals duplications of psychoactive alkaloid biosynthetic genes and high mutation rate following tissue culture.</title>
        <authorList>
            <person name="Rajewski A."/>
            <person name="Carter-House D."/>
            <person name="Stajich J."/>
            <person name="Litt A."/>
        </authorList>
    </citation>
    <scope>NUCLEOTIDE SEQUENCE [LARGE SCALE GENOMIC DNA]</scope>
    <source>
        <strain evidence="1">AR-01</strain>
    </source>
</reference>
<name>A0ABS8SG98_DATST</name>